<gene>
    <name evidence="1" type="ORF">SCHPADRAFT_745132</name>
</gene>
<proteinExistence type="predicted"/>
<protein>
    <submittedName>
        <fullName evidence="1">Uncharacterized protein</fullName>
    </submittedName>
</protein>
<dbReference type="EMBL" id="KQ086433">
    <property type="protein sequence ID" value="KLO04785.1"/>
    <property type="molecule type" value="Genomic_DNA"/>
</dbReference>
<sequence length="153" mass="17056">MEETQRAGRRVFMFPRHGHLQQHPSLRPCSANVDMSRRRTFCPKGRENERVGLGTSSIAHGAELVRFRCVASLVEGTAGEVNVWHSDVKTWVLARGRQLRLRARLLRPAYASRKGGNSTRRPDKGVCSALGLLPSLAGVRYVASTHEGGKERR</sequence>
<evidence type="ECO:0000313" key="2">
    <source>
        <dbReference type="Proteomes" id="UP000053477"/>
    </source>
</evidence>
<name>A0A0H2QYY6_9AGAM</name>
<dbReference type="Proteomes" id="UP000053477">
    <property type="component" value="Unassembled WGS sequence"/>
</dbReference>
<organism evidence="1 2">
    <name type="scientific">Schizopora paradoxa</name>
    <dbReference type="NCBI Taxonomy" id="27342"/>
    <lineage>
        <taxon>Eukaryota</taxon>
        <taxon>Fungi</taxon>
        <taxon>Dikarya</taxon>
        <taxon>Basidiomycota</taxon>
        <taxon>Agaricomycotina</taxon>
        <taxon>Agaricomycetes</taxon>
        <taxon>Hymenochaetales</taxon>
        <taxon>Schizoporaceae</taxon>
        <taxon>Schizopora</taxon>
    </lineage>
</organism>
<dbReference type="InParanoid" id="A0A0H2QYY6"/>
<keyword evidence="2" id="KW-1185">Reference proteome</keyword>
<evidence type="ECO:0000313" key="1">
    <source>
        <dbReference type="EMBL" id="KLO04785.1"/>
    </source>
</evidence>
<dbReference type="AlphaFoldDB" id="A0A0H2QYY6"/>
<accession>A0A0H2QYY6</accession>
<reference evidence="1 2" key="1">
    <citation type="submission" date="2015-04" db="EMBL/GenBank/DDBJ databases">
        <title>Complete genome sequence of Schizopora paradoxa KUC8140, a cosmopolitan wood degrader in East Asia.</title>
        <authorList>
            <consortium name="DOE Joint Genome Institute"/>
            <person name="Min B."/>
            <person name="Park H."/>
            <person name="Jang Y."/>
            <person name="Kim J.-J."/>
            <person name="Kim K.H."/>
            <person name="Pangilinan J."/>
            <person name="Lipzen A."/>
            <person name="Riley R."/>
            <person name="Grigoriev I.V."/>
            <person name="Spatafora J.W."/>
            <person name="Choi I.-G."/>
        </authorList>
    </citation>
    <scope>NUCLEOTIDE SEQUENCE [LARGE SCALE GENOMIC DNA]</scope>
    <source>
        <strain evidence="1 2">KUC8140</strain>
    </source>
</reference>